<evidence type="ECO:0000256" key="5">
    <source>
        <dbReference type="ARBA" id="ARBA00022692"/>
    </source>
</evidence>
<keyword evidence="4" id="KW-1003">Cell membrane</keyword>
<dbReference type="GO" id="GO:0005886">
    <property type="term" value="C:plasma membrane"/>
    <property type="evidence" value="ECO:0007669"/>
    <property type="project" value="UniProtKB-SubCell"/>
</dbReference>
<dbReference type="GO" id="GO:0015105">
    <property type="term" value="F:arsenite transmembrane transporter activity"/>
    <property type="evidence" value="ECO:0007669"/>
    <property type="project" value="InterPro"/>
</dbReference>
<keyword evidence="7 8" id="KW-0472">Membrane</keyword>
<dbReference type="InterPro" id="IPR000802">
    <property type="entry name" value="Arsenical_pump_ArsB"/>
</dbReference>
<feature type="transmembrane region" description="Helical" evidence="8">
    <location>
        <begin position="174"/>
        <end position="196"/>
    </location>
</feature>
<keyword evidence="3" id="KW-0813">Transport</keyword>
<keyword evidence="5 8" id="KW-0812">Transmembrane</keyword>
<name>E8R8V5_DESM0</name>
<dbReference type="KEGG" id="dmu:Desmu_0623"/>
<comment type="subcellular location">
    <subcellularLocation>
        <location evidence="1">Cell membrane</location>
        <topology evidence="1">Multi-pass membrane protein</topology>
    </subcellularLocation>
</comment>
<evidence type="ECO:0000256" key="7">
    <source>
        <dbReference type="ARBA" id="ARBA00023136"/>
    </source>
</evidence>
<feature type="transmembrane region" description="Helical" evidence="8">
    <location>
        <begin position="137"/>
        <end position="154"/>
    </location>
</feature>
<dbReference type="STRING" id="765177.Desmu_0623"/>
<evidence type="ECO:0000256" key="4">
    <source>
        <dbReference type="ARBA" id="ARBA00022475"/>
    </source>
</evidence>
<feature type="transmembrane region" description="Helical" evidence="8">
    <location>
        <begin position="403"/>
        <end position="426"/>
    </location>
</feature>
<evidence type="ECO:0000256" key="2">
    <source>
        <dbReference type="ARBA" id="ARBA00009843"/>
    </source>
</evidence>
<proteinExistence type="inferred from homology"/>
<keyword evidence="11" id="KW-1185">Reference proteome</keyword>
<evidence type="ECO:0000256" key="8">
    <source>
        <dbReference type="SAM" id="Phobius"/>
    </source>
</evidence>
<dbReference type="eggNOG" id="arCOG00238">
    <property type="taxonomic scope" value="Archaea"/>
</dbReference>
<accession>E8R8V5</accession>
<dbReference type="Proteomes" id="UP000001068">
    <property type="component" value="Chromosome"/>
</dbReference>
<sequence length="427" mass="46411" precursor="true">MTTGQLIALLILAWIIGGLIVRSRKPSIPVWAIMAAASTLTVITGLEPFNEMGYSIDLDVILFLIGMFSLVGLADESGLLSLIAVKLVSKARDTREVFIATSLVLGLLSAFAVNDTVALMGPPVVYSMAKITGTDPLPLFLVLAFSVTIGSTMTPMGNPQNLLIAIESGLTAPFIRFVTILSIPTLVNLVLTPLIVMKMYGVGNRGLRGFIAVPEEHLRNRRDALIAGFFFTVTVILLVANDVLELMGIRLVEHRGFIPFVTASLAYILSSNPRKTLSRVDWGTIVFFITMFITMDGIWRSGVIQSWLSLFMPRVPGSRVLEYIELITVSLLLSQLLSNVPFVKLFINYMKSMGYTGVEASPWLTLAMGSTIAGNLTLLGAASNIIILEVLESRYGKTISFIEFLRTGAVITAVNILVYTPFLLLAG</sequence>
<comment type="similarity">
    <text evidence="2">Belongs to the CitM (TC 2.A.11) transporter family.</text>
</comment>
<feature type="transmembrane region" description="Helical" evidence="8">
    <location>
        <begin position="224"/>
        <end position="244"/>
    </location>
</feature>
<evidence type="ECO:0000256" key="1">
    <source>
        <dbReference type="ARBA" id="ARBA00004651"/>
    </source>
</evidence>
<feature type="domain" description="Citrate transporter-like" evidence="9">
    <location>
        <begin position="18"/>
        <end position="366"/>
    </location>
</feature>
<protein>
    <submittedName>
        <fullName evidence="10">Transporter, YbiR family</fullName>
    </submittedName>
</protein>
<reference evidence="10 11" key="2">
    <citation type="journal article" date="2011" name="Stand. Genomic Sci.">
        <title>Complete genome sequence of Desulfurococcus mucosus type strain (O7/1).</title>
        <authorList>
            <person name="Wirth R."/>
            <person name="Chertkov O."/>
            <person name="Held B."/>
            <person name="Lapidus A."/>
            <person name="Nolan M."/>
            <person name="Lucas S."/>
            <person name="Hammon N."/>
            <person name="Deshpande S."/>
            <person name="Cheng J.F."/>
            <person name="Tapia R."/>
            <person name="Han C."/>
            <person name="Goodwin L."/>
            <person name="Pitluck S."/>
            <person name="Liolios K."/>
            <person name="Ioanna P."/>
            <person name="Ivanova N."/>
            <person name="Mavromatis K."/>
            <person name="Mikhailova N."/>
            <person name="Pati A."/>
            <person name="Chen A."/>
            <person name="Palaniappan K."/>
            <person name="Land M."/>
            <person name="Hauser L."/>
            <person name="Chang Y.J."/>
            <person name="Jeffries C.D."/>
            <person name="Bilek Y."/>
            <person name="Hader T."/>
            <person name="Rohde M."/>
            <person name="Spring S."/>
            <person name="Sikorski J."/>
            <person name="Goker M."/>
            <person name="Woyke T."/>
            <person name="Bristow J."/>
            <person name="Eisen J.A."/>
            <person name="Markowitz V."/>
            <person name="Hugenholtz P."/>
            <person name="Kyrpides N.C."/>
            <person name="Klenk H.P."/>
        </authorList>
    </citation>
    <scope>NUCLEOTIDE SEQUENCE [LARGE SCALE GENOMIC DNA]</scope>
    <source>
        <strain evidence="11">ATCC 35584 / DSM 2162 / JCM 9187 / O7/1</strain>
    </source>
</reference>
<dbReference type="Pfam" id="PF03600">
    <property type="entry name" value="CitMHS"/>
    <property type="match status" value="1"/>
</dbReference>
<dbReference type="InterPro" id="IPR004680">
    <property type="entry name" value="Cit_transptr-like_dom"/>
</dbReference>
<feature type="transmembrane region" description="Helical" evidence="8">
    <location>
        <begin position="320"/>
        <end position="343"/>
    </location>
</feature>
<evidence type="ECO:0000259" key="9">
    <source>
        <dbReference type="Pfam" id="PF03600"/>
    </source>
</evidence>
<dbReference type="EMBL" id="CP002363">
    <property type="protein sequence ID" value="ADV64931.1"/>
    <property type="molecule type" value="Genomic_DNA"/>
</dbReference>
<evidence type="ECO:0000313" key="11">
    <source>
        <dbReference type="Proteomes" id="UP000001068"/>
    </source>
</evidence>
<feature type="transmembrane region" description="Helical" evidence="8">
    <location>
        <begin position="6"/>
        <end position="21"/>
    </location>
</feature>
<feature type="transmembrane region" description="Helical" evidence="8">
    <location>
        <begin position="363"/>
        <end position="391"/>
    </location>
</feature>
<evidence type="ECO:0000256" key="3">
    <source>
        <dbReference type="ARBA" id="ARBA00022448"/>
    </source>
</evidence>
<evidence type="ECO:0000313" key="10">
    <source>
        <dbReference type="EMBL" id="ADV64931.1"/>
    </source>
</evidence>
<feature type="transmembrane region" description="Helical" evidence="8">
    <location>
        <begin position="97"/>
        <end position="117"/>
    </location>
</feature>
<reference evidence="11" key="1">
    <citation type="submission" date="2010-11" db="EMBL/GenBank/DDBJ databases">
        <title>The complete genome of Desulfurococcus mucosus DSM 2162.</title>
        <authorList>
            <consortium name="US DOE Joint Genome Institute (JGI-PGF)"/>
            <person name="Lucas S."/>
            <person name="Copeland A."/>
            <person name="Lapidus A."/>
            <person name="Bruce D."/>
            <person name="Goodwin L."/>
            <person name="Pitluck S."/>
            <person name="Kyrpides N."/>
            <person name="Mavromatis K."/>
            <person name="Pagani I."/>
            <person name="Ivanova N."/>
            <person name="Ovchinnikova G."/>
            <person name="Chertkov O."/>
            <person name="Held B."/>
            <person name="Brettin T."/>
            <person name="Detter J.C."/>
            <person name="Tapia R."/>
            <person name="Han C."/>
            <person name="Land M."/>
            <person name="Hauser L."/>
            <person name="Markowitz V."/>
            <person name="Cheng J.-F."/>
            <person name="Hugenholtz P."/>
            <person name="Woyke T."/>
            <person name="Wu D."/>
            <person name="Wirth R."/>
            <person name="Bilek Y."/>
            <person name="Hader T."/>
            <person name="Klenk H.-P."/>
            <person name="Eisen J.A."/>
        </authorList>
    </citation>
    <scope>NUCLEOTIDE SEQUENCE [LARGE SCALE GENOMIC DNA]</scope>
    <source>
        <strain evidence="11">ATCC 35584 / DSM 2162 / JCM 9187 / O7/1</strain>
    </source>
</reference>
<feature type="transmembrane region" description="Helical" evidence="8">
    <location>
        <begin position="282"/>
        <end position="299"/>
    </location>
</feature>
<keyword evidence="6 8" id="KW-1133">Transmembrane helix</keyword>
<feature type="transmembrane region" description="Helical" evidence="8">
    <location>
        <begin position="61"/>
        <end position="85"/>
    </location>
</feature>
<gene>
    <name evidence="10" type="ordered locus">Desmu_0623</name>
</gene>
<feature type="transmembrane region" description="Helical" evidence="8">
    <location>
        <begin position="28"/>
        <end position="49"/>
    </location>
</feature>
<dbReference type="PRINTS" id="PR00758">
    <property type="entry name" value="ARSENICPUMP"/>
</dbReference>
<dbReference type="AlphaFoldDB" id="E8R8V5"/>
<dbReference type="HOGENOM" id="CLU_011920_3_0_2"/>
<evidence type="ECO:0000256" key="6">
    <source>
        <dbReference type="ARBA" id="ARBA00022989"/>
    </source>
</evidence>
<organism evidence="10 11">
    <name type="scientific">Desulfurococcus mucosus (strain ATCC 35584 / DSM 2162 / JCM 9187 / O7/1)</name>
    <dbReference type="NCBI Taxonomy" id="765177"/>
    <lineage>
        <taxon>Archaea</taxon>
        <taxon>Thermoproteota</taxon>
        <taxon>Thermoprotei</taxon>
        <taxon>Desulfurococcales</taxon>
        <taxon>Desulfurococcaceae</taxon>
        <taxon>Desulfurococcus</taxon>
    </lineage>
</organism>
<dbReference type="PANTHER" id="PTHR43302">
    <property type="entry name" value="TRANSPORTER ARSB-RELATED"/>
    <property type="match status" value="1"/>
</dbReference>
<dbReference type="PANTHER" id="PTHR43302:SF5">
    <property type="entry name" value="TRANSPORTER ARSB-RELATED"/>
    <property type="match status" value="1"/>
</dbReference>